<dbReference type="PANTHER" id="PTHR43969:SF9">
    <property type="entry name" value="GLUTATHIONE S TRANSFERASE D10, ISOFORM A-RELATED"/>
    <property type="match status" value="1"/>
</dbReference>
<dbReference type="GO" id="GO:0004364">
    <property type="term" value="F:glutathione transferase activity"/>
    <property type="evidence" value="ECO:0007669"/>
    <property type="project" value="TreeGrafter"/>
</dbReference>
<sequence>MTNTLYTWVMSTPCASVHLTQAALGIDLKREYVNIWKGEQFSPTFLKINPQHKVPTLVDDNGVVMWDSHVINIYLCSKYGNQSLYPNDLVKRSLVHQMLFYDVSVAFPLTRKLVRKIQKTFVHLIPHATGLNVLIPGVLQHPNVQRWIKNAEKWPFYNENVKCIEAFVKFRDEAINAKAKL</sequence>
<dbReference type="AlphaFoldDB" id="A0AAN7Z5I2"/>
<comment type="caution">
    <text evidence="2">The sequence shown here is derived from an EMBL/GenBank/DDBJ whole genome shotgun (WGS) entry which is preliminary data.</text>
</comment>
<feature type="domain" description="GST N-terminal" evidence="1">
    <location>
        <begin position="1"/>
        <end position="83"/>
    </location>
</feature>
<dbReference type="EMBL" id="JAVRBK010000030">
    <property type="protein sequence ID" value="KAK5637865.1"/>
    <property type="molecule type" value="Genomic_DNA"/>
</dbReference>
<dbReference type="Gene3D" id="3.40.30.10">
    <property type="entry name" value="Glutaredoxin"/>
    <property type="match status" value="1"/>
</dbReference>
<organism evidence="2 3">
    <name type="scientific">Pyrocoelia pectoralis</name>
    <dbReference type="NCBI Taxonomy" id="417401"/>
    <lineage>
        <taxon>Eukaryota</taxon>
        <taxon>Metazoa</taxon>
        <taxon>Ecdysozoa</taxon>
        <taxon>Arthropoda</taxon>
        <taxon>Hexapoda</taxon>
        <taxon>Insecta</taxon>
        <taxon>Pterygota</taxon>
        <taxon>Neoptera</taxon>
        <taxon>Endopterygota</taxon>
        <taxon>Coleoptera</taxon>
        <taxon>Polyphaga</taxon>
        <taxon>Elateriformia</taxon>
        <taxon>Elateroidea</taxon>
        <taxon>Lampyridae</taxon>
        <taxon>Lampyrinae</taxon>
        <taxon>Pyrocoelia</taxon>
    </lineage>
</organism>
<dbReference type="InterPro" id="IPR040079">
    <property type="entry name" value="Glutathione_S-Trfase"/>
</dbReference>
<dbReference type="InterPro" id="IPR036249">
    <property type="entry name" value="Thioredoxin-like_sf"/>
</dbReference>
<dbReference type="Gene3D" id="1.20.1050.10">
    <property type="match status" value="1"/>
</dbReference>
<dbReference type="PROSITE" id="PS50404">
    <property type="entry name" value="GST_NTER"/>
    <property type="match status" value="1"/>
</dbReference>
<evidence type="ECO:0000313" key="2">
    <source>
        <dbReference type="EMBL" id="KAK5637865.1"/>
    </source>
</evidence>
<dbReference type="PANTHER" id="PTHR43969">
    <property type="entry name" value="GLUTATHIONE S TRANSFERASE D10, ISOFORM A-RELATED"/>
    <property type="match status" value="1"/>
</dbReference>
<protein>
    <recommendedName>
        <fullName evidence="1">GST N-terminal domain-containing protein</fullName>
    </recommendedName>
</protein>
<dbReference type="InterPro" id="IPR036282">
    <property type="entry name" value="Glutathione-S-Trfase_C_sf"/>
</dbReference>
<keyword evidence="3" id="KW-1185">Reference proteome</keyword>
<dbReference type="InterPro" id="IPR004045">
    <property type="entry name" value="Glutathione_S-Trfase_N"/>
</dbReference>
<dbReference type="Proteomes" id="UP001329430">
    <property type="component" value="Unassembled WGS sequence"/>
</dbReference>
<evidence type="ECO:0000313" key="3">
    <source>
        <dbReference type="Proteomes" id="UP001329430"/>
    </source>
</evidence>
<dbReference type="SUPFAM" id="SSF47616">
    <property type="entry name" value="GST C-terminal domain-like"/>
    <property type="match status" value="1"/>
</dbReference>
<dbReference type="SUPFAM" id="SSF52833">
    <property type="entry name" value="Thioredoxin-like"/>
    <property type="match status" value="1"/>
</dbReference>
<evidence type="ECO:0000259" key="1">
    <source>
        <dbReference type="PROSITE" id="PS50404"/>
    </source>
</evidence>
<gene>
    <name evidence="2" type="ORF">RI129_000137</name>
</gene>
<dbReference type="FunFam" id="3.40.30.10:FF:000034">
    <property type="entry name" value="glutathione S-transferase 1"/>
    <property type="match status" value="1"/>
</dbReference>
<dbReference type="GO" id="GO:0006749">
    <property type="term" value="P:glutathione metabolic process"/>
    <property type="evidence" value="ECO:0007669"/>
    <property type="project" value="TreeGrafter"/>
</dbReference>
<reference evidence="2 3" key="1">
    <citation type="journal article" date="2024" name="Insects">
        <title>An Improved Chromosome-Level Genome Assembly of the Firefly Pyrocoelia pectoralis.</title>
        <authorList>
            <person name="Fu X."/>
            <person name="Meyer-Rochow V.B."/>
            <person name="Ballantyne L."/>
            <person name="Zhu X."/>
        </authorList>
    </citation>
    <scope>NUCLEOTIDE SEQUENCE [LARGE SCALE GENOMIC DNA]</scope>
    <source>
        <strain evidence="2">XCY_ONT2</strain>
    </source>
</reference>
<dbReference type="SFLD" id="SFLDS00019">
    <property type="entry name" value="Glutathione_Transferase_(cytos"/>
    <property type="match status" value="1"/>
</dbReference>
<accession>A0AAN7Z5I2</accession>
<name>A0AAN7Z5I2_9COLE</name>
<dbReference type="Pfam" id="PF13417">
    <property type="entry name" value="GST_N_3"/>
    <property type="match status" value="1"/>
</dbReference>
<dbReference type="SFLD" id="SFLDG00358">
    <property type="entry name" value="Main_(cytGST)"/>
    <property type="match status" value="1"/>
</dbReference>
<proteinExistence type="predicted"/>